<dbReference type="SUPFAM" id="SSF50494">
    <property type="entry name" value="Trypsin-like serine proteases"/>
    <property type="match status" value="1"/>
</dbReference>
<sequence length="276" mass="30888">MDPSEQRPHHDPLPKGSCLAMGRCRPLPTWTQRCTLFLSQANLPRGWITGGKEARAHSKPYMAFLNISMKHGHKRCGGFLIQKDFVLTAAHCDPGKIMVYLGAHNVTKRERSQQRLAVRRKIPHPKYNNKTWENDLMLLKLKGKAKLTKAVQLVPLPEAGEEVMPRDICNVAGWGNTRARGFSLPSTLQEVNLKVLKADRCTRYPQFVPTSMLCVGDPREVEKSSFQGDSGGPLVCDGTAQGIVSFGKDDGSPPRVFTRVSAYIPWIKKTMRKLQD</sequence>
<protein>
    <recommendedName>
        <fullName evidence="8">Peptidase S1 domain-containing protein</fullName>
    </recommendedName>
</protein>
<evidence type="ECO:0000256" key="3">
    <source>
        <dbReference type="ARBA" id="ARBA00022801"/>
    </source>
</evidence>
<keyword evidence="10" id="KW-1185">Reference proteome</keyword>
<dbReference type="AlphaFoldDB" id="A0A8C0H4G6"/>
<keyword evidence="5" id="KW-0865">Zymogen</keyword>
<evidence type="ECO:0000256" key="7">
    <source>
        <dbReference type="RuleBase" id="RU363034"/>
    </source>
</evidence>
<dbReference type="PROSITE" id="PS00134">
    <property type="entry name" value="TRYPSIN_HIS"/>
    <property type="match status" value="1"/>
</dbReference>
<keyword evidence="4 7" id="KW-0720">Serine protease</keyword>
<dbReference type="PANTHER" id="PTHR24271:SF81">
    <property type="entry name" value="GRANZYME B"/>
    <property type="match status" value="1"/>
</dbReference>
<dbReference type="Pfam" id="PF00089">
    <property type="entry name" value="Trypsin"/>
    <property type="match status" value="1"/>
</dbReference>
<dbReference type="InterPro" id="IPR009003">
    <property type="entry name" value="Peptidase_S1_PA"/>
</dbReference>
<dbReference type="GO" id="GO:0006508">
    <property type="term" value="P:proteolysis"/>
    <property type="evidence" value="ECO:0007669"/>
    <property type="project" value="UniProtKB-KW"/>
</dbReference>
<keyword evidence="1 7" id="KW-0645">Protease</keyword>
<dbReference type="PROSITE" id="PS00135">
    <property type="entry name" value="TRYPSIN_SER"/>
    <property type="match status" value="1"/>
</dbReference>
<evidence type="ECO:0000256" key="4">
    <source>
        <dbReference type="ARBA" id="ARBA00022825"/>
    </source>
</evidence>
<dbReference type="GeneTree" id="ENSGT01030000234551"/>
<name>A0A8C0H4G6_CHEAB</name>
<dbReference type="InterPro" id="IPR043504">
    <property type="entry name" value="Peptidase_S1_PA_chymotrypsin"/>
</dbReference>
<feature type="domain" description="Peptidase S1" evidence="8">
    <location>
        <begin position="48"/>
        <end position="272"/>
    </location>
</feature>
<evidence type="ECO:0000256" key="2">
    <source>
        <dbReference type="ARBA" id="ARBA00022729"/>
    </source>
</evidence>
<accession>A0A8C0H4G6</accession>
<dbReference type="GO" id="GO:0004252">
    <property type="term" value="F:serine-type endopeptidase activity"/>
    <property type="evidence" value="ECO:0007669"/>
    <property type="project" value="InterPro"/>
</dbReference>
<dbReference type="PANTHER" id="PTHR24271">
    <property type="entry name" value="KALLIKREIN-RELATED"/>
    <property type="match status" value="1"/>
</dbReference>
<dbReference type="SMART" id="SM00020">
    <property type="entry name" value="Tryp_SPc"/>
    <property type="match status" value="1"/>
</dbReference>
<dbReference type="PRINTS" id="PR00722">
    <property type="entry name" value="CHYMOTRYPSIN"/>
</dbReference>
<dbReference type="InterPro" id="IPR033116">
    <property type="entry name" value="TRYPSIN_SER"/>
</dbReference>
<dbReference type="Ensembl" id="ENSCABT00000014928.1">
    <property type="protein sequence ID" value="ENSCABP00000013606.1"/>
    <property type="gene ID" value="ENSCABG00000010164.1"/>
</dbReference>
<evidence type="ECO:0000259" key="8">
    <source>
        <dbReference type="PROSITE" id="PS50240"/>
    </source>
</evidence>
<dbReference type="FunFam" id="2.40.10.10:FF:000068">
    <property type="entry name" value="transmembrane protease serine 2"/>
    <property type="match status" value="1"/>
</dbReference>
<dbReference type="InterPro" id="IPR018114">
    <property type="entry name" value="TRYPSIN_HIS"/>
</dbReference>
<dbReference type="FunFam" id="2.40.10.10:FF:000014">
    <property type="entry name" value="Complement factor D"/>
    <property type="match status" value="1"/>
</dbReference>
<keyword evidence="2" id="KW-0732">Signal</keyword>
<reference evidence="9" key="1">
    <citation type="submission" date="2025-08" db="UniProtKB">
        <authorList>
            <consortium name="Ensembl"/>
        </authorList>
    </citation>
    <scope>IDENTIFICATION</scope>
</reference>
<dbReference type="PROSITE" id="PS50240">
    <property type="entry name" value="TRYPSIN_DOM"/>
    <property type="match status" value="1"/>
</dbReference>
<dbReference type="InterPro" id="IPR001254">
    <property type="entry name" value="Trypsin_dom"/>
</dbReference>
<dbReference type="Proteomes" id="UP000694404">
    <property type="component" value="Unplaced"/>
</dbReference>
<organism evidence="9 10">
    <name type="scientific">Chelonoidis abingdonii</name>
    <name type="common">Abingdon island giant tortoise</name>
    <name type="synonym">Testudo abingdonii</name>
    <dbReference type="NCBI Taxonomy" id="106734"/>
    <lineage>
        <taxon>Eukaryota</taxon>
        <taxon>Metazoa</taxon>
        <taxon>Chordata</taxon>
        <taxon>Craniata</taxon>
        <taxon>Vertebrata</taxon>
        <taxon>Euteleostomi</taxon>
        <taxon>Archelosauria</taxon>
        <taxon>Testudinata</taxon>
        <taxon>Testudines</taxon>
        <taxon>Cryptodira</taxon>
        <taxon>Durocryptodira</taxon>
        <taxon>Testudinoidea</taxon>
        <taxon>Testudinidae</taxon>
        <taxon>Chelonoidis</taxon>
    </lineage>
</organism>
<reference evidence="9" key="2">
    <citation type="submission" date="2025-09" db="UniProtKB">
        <authorList>
            <consortium name="Ensembl"/>
        </authorList>
    </citation>
    <scope>IDENTIFICATION</scope>
</reference>
<dbReference type="Gene3D" id="2.40.10.10">
    <property type="entry name" value="Trypsin-like serine proteases"/>
    <property type="match status" value="2"/>
</dbReference>
<evidence type="ECO:0000256" key="5">
    <source>
        <dbReference type="ARBA" id="ARBA00023145"/>
    </source>
</evidence>
<evidence type="ECO:0000256" key="6">
    <source>
        <dbReference type="ARBA" id="ARBA00023157"/>
    </source>
</evidence>
<evidence type="ECO:0000313" key="10">
    <source>
        <dbReference type="Proteomes" id="UP000694404"/>
    </source>
</evidence>
<dbReference type="InterPro" id="IPR001314">
    <property type="entry name" value="Peptidase_S1A"/>
</dbReference>
<dbReference type="CDD" id="cd00190">
    <property type="entry name" value="Tryp_SPc"/>
    <property type="match status" value="1"/>
</dbReference>
<evidence type="ECO:0000313" key="9">
    <source>
        <dbReference type="Ensembl" id="ENSCABP00000013606.1"/>
    </source>
</evidence>
<keyword evidence="3 7" id="KW-0378">Hydrolase</keyword>
<evidence type="ECO:0000256" key="1">
    <source>
        <dbReference type="ARBA" id="ARBA00022670"/>
    </source>
</evidence>
<dbReference type="GO" id="GO:0005737">
    <property type="term" value="C:cytoplasm"/>
    <property type="evidence" value="ECO:0007669"/>
    <property type="project" value="TreeGrafter"/>
</dbReference>
<keyword evidence="6" id="KW-1015">Disulfide bond</keyword>
<proteinExistence type="predicted"/>